<proteinExistence type="predicted"/>
<keyword evidence="2" id="KW-0472">Membrane</keyword>
<evidence type="ECO:0000313" key="3">
    <source>
        <dbReference type="EMBL" id="MBD7957761.1"/>
    </source>
</evidence>
<dbReference type="Gene3D" id="1.10.1760.20">
    <property type="match status" value="1"/>
</dbReference>
<feature type="transmembrane region" description="Helical" evidence="2">
    <location>
        <begin position="215"/>
        <end position="235"/>
    </location>
</feature>
<keyword evidence="4" id="KW-1185">Reference proteome</keyword>
<feature type="transmembrane region" description="Helical" evidence="2">
    <location>
        <begin position="178"/>
        <end position="203"/>
    </location>
</feature>
<reference evidence="3 4" key="1">
    <citation type="submission" date="2020-08" db="EMBL/GenBank/DDBJ databases">
        <title>A Genomic Blueprint of the Chicken Gut Microbiome.</title>
        <authorList>
            <person name="Gilroy R."/>
            <person name="Ravi A."/>
            <person name="Getino M."/>
            <person name="Pursley I."/>
            <person name="Horton D.L."/>
            <person name="Alikhan N.-F."/>
            <person name="Baker D."/>
            <person name="Gharbi K."/>
            <person name="Hall N."/>
            <person name="Watson M."/>
            <person name="Adriaenssens E.M."/>
            <person name="Foster-Nyarko E."/>
            <person name="Jarju S."/>
            <person name="Secka A."/>
            <person name="Antonio M."/>
            <person name="Oren A."/>
            <person name="Chaudhuri R."/>
            <person name="La Ragione R.M."/>
            <person name="Hildebrand F."/>
            <person name="Pallen M.J."/>
        </authorList>
    </citation>
    <scope>NUCLEOTIDE SEQUENCE [LARGE SCALE GENOMIC DNA]</scope>
    <source>
        <strain evidence="3 4">Sa4CUA7</strain>
    </source>
</reference>
<protein>
    <recommendedName>
        <fullName evidence="5">ECF transporter S component</fullName>
    </recommendedName>
</protein>
<gene>
    <name evidence="3" type="ORF">H9651_08930</name>
</gene>
<evidence type="ECO:0008006" key="5">
    <source>
        <dbReference type="Google" id="ProtNLM"/>
    </source>
</evidence>
<keyword evidence="2" id="KW-1133">Transmembrane helix</keyword>
<evidence type="ECO:0000313" key="4">
    <source>
        <dbReference type="Proteomes" id="UP000648352"/>
    </source>
</evidence>
<dbReference type="Proteomes" id="UP000648352">
    <property type="component" value="Unassembled WGS sequence"/>
</dbReference>
<accession>A0ABR8S2R3</accession>
<organism evidence="3 4">
    <name type="scientific">Microbacterium pullorum</name>
    <dbReference type="NCBI Taxonomy" id="2762236"/>
    <lineage>
        <taxon>Bacteria</taxon>
        <taxon>Bacillati</taxon>
        <taxon>Actinomycetota</taxon>
        <taxon>Actinomycetes</taxon>
        <taxon>Micrococcales</taxon>
        <taxon>Microbacteriaceae</taxon>
        <taxon>Microbacterium</taxon>
    </lineage>
</organism>
<dbReference type="CDD" id="cd00093">
    <property type="entry name" value="HTH_XRE"/>
    <property type="match status" value="1"/>
</dbReference>
<feature type="transmembrane region" description="Helical" evidence="2">
    <location>
        <begin position="247"/>
        <end position="270"/>
    </location>
</feature>
<evidence type="ECO:0000256" key="1">
    <source>
        <dbReference type="SAM" id="MobiDB-lite"/>
    </source>
</evidence>
<feature type="region of interest" description="Disordered" evidence="1">
    <location>
        <begin position="100"/>
        <end position="139"/>
    </location>
</feature>
<feature type="transmembrane region" description="Helical" evidence="2">
    <location>
        <begin position="149"/>
        <end position="171"/>
    </location>
</feature>
<keyword evidence="2" id="KW-0812">Transmembrane</keyword>
<comment type="caution">
    <text evidence="3">The sequence shown here is derived from an EMBL/GenBank/DDBJ whole genome shotgun (WGS) entry which is preliminary data.</text>
</comment>
<feature type="compositionally biased region" description="Low complexity" evidence="1">
    <location>
        <begin position="100"/>
        <end position="114"/>
    </location>
</feature>
<name>A0ABR8S2R3_9MICO</name>
<evidence type="ECO:0000256" key="2">
    <source>
        <dbReference type="SAM" id="Phobius"/>
    </source>
</evidence>
<feature type="transmembrane region" description="Helical" evidence="2">
    <location>
        <begin position="306"/>
        <end position="324"/>
    </location>
</feature>
<dbReference type="InterPro" id="IPR001387">
    <property type="entry name" value="Cro/C1-type_HTH"/>
</dbReference>
<dbReference type="EMBL" id="JACSQP010000004">
    <property type="protein sequence ID" value="MBD7957761.1"/>
    <property type="molecule type" value="Genomic_DNA"/>
</dbReference>
<sequence length="360" mass="37938">MQESLVDRFVMDFQMLRLAAGDASYAQIAQRVRRLREERGVSEAAAYVGRSTVYDAFRPGRRRINAALVADIATVLGEDAERAEHWREYCVRAQAEAGARTEAAGPAAPPAGSERSADPIEAPAAPVPAQRASPPPVATSRRLSAHSSFLVVSILIVAVGVAVNMGGSLFVRAVGLPLYLDMMGTAIVSLALGPWYGVAAAIATHGLFAVFETTLVGLPFALVNIAGALVWGYGVRRWRLGRSPARVLLLSVIAAVCSTLVATAVIMFFFDGFSINAGAHALSGNLVAAGHQIWGAVFSANMITSLMDKLISGFVALAVVPYLLRPLAGGEGHRIGGFDNLLVRREPLSPATGRGAAPLR</sequence>
<dbReference type="RefSeq" id="WP_191718923.1">
    <property type="nucleotide sequence ID" value="NZ_JACSQP010000004.1"/>
</dbReference>